<dbReference type="Proteomes" id="UP000053477">
    <property type="component" value="Unassembled WGS sequence"/>
</dbReference>
<organism evidence="7 8">
    <name type="scientific">Schizopora paradoxa</name>
    <dbReference type="NCBI Taxonomy" id="27342"/>
    <lineage>
        <taxon>Eukaryota</taxon>
        <taxon>Fungi</taxon>
        <taxon>Dikarya</taxon>
        <taxon>Basidiomycota</taxon>
        <taxon>Agaricomycotina</taxon>
        <taxon>Agaricomycetes</taxon>
        <taxon>Hymenochaetales</taxon>
        <taxon>Schizoporaceae</taxon>
        <taxon>Schizopora</taxon>
    </lineage>
</organism>
<reference evidence="7 8" key="1">
    <citation type="submission" date="2015-04" db="EMBL/GenBank/DDBJ databases">
        <title>Complete genome sequence of Schizopora paradoxa KUC8140, a cosmopolitan wood degrader in East Asia.</title>
        <authorList>
            <consortium name="DOE Joint Genome Institute"/>
            <person name="Min B."/>
            <person name="Park H."/>
            <person name="Jang Y."/>
            <person name="Kim J.-J."/>
            <person name="Kim K.H."/>
            <person name="Pangilinan J."/>
            <person name="Lipzen A."/>
            <person name="Riley R."/>
            <person name="Grigoriev I.V."/>
            <person name="Spatafora J.W."/>
            <person name="Choi I.-G."/>
        </authorList>
    </citation>
    <scope>NUCLEOTIDE SEQUENCE [LARGE SCALE GENOMIC DNA]</scope>
    <source>
        <strain evidence="7 8">KUC8140</strain>
    </source>
</reference>
<dbReference type="PROSITE" id="PS00463">
    <property type="entry name" value="ZN2_CY6_FUNGAL_1"/>
    <property type="match status" value="1"/>
</dbReference>
<evidence type="ECO:0000313" key="7">
    <source>
        <dbReference type="EMBL" id="KLO07526.1"/>
    </source>
</evidence>
<dbReference type="InterPro" id="IPR001138">
    <property type="entry name" value="Zn2Cys6_DnaBD"/>
</dbReference>
<sequence length="423" mass="45781">MSDITTSDSSKANVEKRKAEDKSEASTDHRKRRRNRTTQSCLNCHGSKRMCDRKRPSCGRCVKLGLSGICVYEVDDLNQRNVDQDETVHLKERIAELEGFIREFKKKPHPRWADDHPRRSATSSRSSPQPDPMSESSINPSWSSPSPRADDNGSSASSPSSLLLTPPMQGGDPIILSSPPKLSGLQTNNSLSLSSCPPYDVDSLRHVADDFASLLPFSNLGLSSDEGGALERAFAQILQSDAKRASAQEASSTFHQHYSCQCAKSSSVYSVVLELAPHVRRALDALSALPEHQRNRDSCEYFGNLHGLDNSTAAIVKAVSSSLTSSVASLARNASSAPSPVEPQLSSSLLAARNFGAAASFALPFPASVGRATDLGGAPQAQIPHPWSTTGAVRPPTENQQDRFMTWEPPAAAHQEWPRTIQL</sequence>
<dbReference type="STRING" id="27342.A0A0H2RRT7"/>
<dbReference type="PANTHER" id="PTHR31069:SF12">
    <property type="entry name" value="TRANSCRIPTION FACTOR DOMAIN-CONTAINING PROTEIN"/>
    <property type="match status" value="1"/>
</dbReference>
<keyword evidence="1" id="KW-0805">Transcription regulation</keyword>
<dbReference type="SMART" id="SM00066">
    <property type="entry name" value="GAL4"/>
    <property type="match status" value="1"/>
</dbReference>
<name>A0A0H2RRT7_9AGAM</name>
<keyword evidence="8" id="KW-1185">Reference proteome</keyword>
<accession>A0A0H2RRT7</accession>
<feature type="compositionally biased region" description="Polar residues" evidence="5">
    <location>
        <begin position="1"/>
        <end position="12"/>
    </location>
</feature>
<evidence type="ECO:0000313" key="8">
    <source>
        <dbReference type="Proteomes" id="UP000053477"/>
    </source>
</evidence>
<dbReference type="Gene3D" id="4.10.240.10">
    <property type="entry name" value="Zn(2)-C6 fungal-type DNA-binding domain"/>
    <property type="match status" value="1"/>
</dbReference>
<dbReference type="EMBL" id="KQ086134">
    <property type="protein sequence ID" value="KLO07526.1"/>
    <property type="molecule type" value="Genomic_DNA"/>
</dbReference>
<dbReference type="GO" id="GO:0008270">
    <property type="term" value="F:zinc ion binding"/>
    <property type="evidence" value="ECO:0007669"/>
    <property type="project" value="InterPro"/>
</dbReference>
<dbReference type="GO" id="GO:0045944">
    <property type="term" value="P:positive regulation of transcription by RNA polymerase II"/>
    <property type="evidence" value="ECO:0007669"/>
    <property type="project" value="TreeGrafter"/>
</dbReference>
<gene>
    <name evidence="7" type="ORF">SCHPADRAFT_894583</name>
</gene>
<feature type="region of interest" description="Disordered" evidence="5">
    <location>
        <begin position="1"/>
        <end position="39"/>
    </location>
</feature>
<dbReference type="PANTHER" id="PTHR31069">
    <property type="entry name" value="OLEATE-ACTIVATED TRANSCRIPTION FACTOR 1-RELATED"/>
    <property type="match status" value="1"/>
</dbReference>
<feature type="domain" description="Zn(2)-C6 fungal-type" evidence="6">
    <location>
        <begin position="40"/>
        <end position="72"/>
    </location>
</feature>
<dbReference type="InParanoid" id="A0A0H2RRT7"/>
<evidence type="ECO:0000256" key="5">
    <source>
        <dbReference type="SAM" id="MobiDB-lite"/>
    </source>
</evidence>
<feature type="compositionally biased region" description="Low complexity" evidence="5">
    <location>
        <begin position="154"/>
        <end position="167"/>
    </location>
</feature>
<dbReference type="InterPro" id="IPR036864">
    <property type="entry name" value="Zn2-C6_fun-type_DNA-bd_sf"/>
</dbReference>
<dbReference type="GO" id="GO:0005634">
    <property type="term" value="C:nucleus"/>
    <property type="evidence" value="ECO:0007669"/>
    <property type="project" value="TreeGrafter"/>
</dbReference>
<feature type="region of interest" description="Disordered" evidence="5">
    <location>
        <begin position="376"/>
        <end position="399"/>
    </location>
</feature>
<evidence type="ECO:0000256" key="4">
    <source>
        <dbReference type="ARBA" id="ARBA00023242"/>
    </source>
</evidence>
<feature type="compositionally biased region" description="Low complexity" evidence="5">
    <location>
        <begin position="120"/>
        <end position="147"/>
    </location>
</feature>
<dbReference type="InterPro" id="IPR050675">
    <property type="entry name" value="OAF3"/>
</dbReference>
<feature type="region of interest" description="Disordered" evidence="5">
    <location>
        <begin position="108"/>
        <end position="181"/>
    </location>
</feature>
<dbReference type="GO" id="GO:0000981">
    <property type="term" value="F:DNA-binding transcription factor activity, RNA polymerase II-specific"/>
    <property type="evidence" value="ECO:0007669"/>
    <property type="project" value="InterPro"/>
</dbReference>
<keyword evidence="4" id="KW-0539">Nucleus</keyword>
<keyword evidence="2" id="KW-0238">DNA-binding</keyword>
<dbReference type="AlphaFoldDB" id="A0A0H2RRT7"/>
<protein>
    <recommendedName>
        <fullName evidence="6">Zn(2)-C6 fungal-type domain-containing protein</fullName>
    </recommendedName>
</protein>
<feature type="compositionally biased region" description="Polar residues" evidence="5">
    <location>
        <begin position="387"/>
        <end position="399"/>
    </location>
</feature>
<evidence type="ECO:0000256" key="3">
    <source>
        <dbReference type="ARBA" id="ARBA00023163"/>
    </source>
</evidence>
<evidence type="ECO:0000256" key="2">
    <source>
        <dbReference type="ARBA" id="ARBA00023125"/>
    </source>
</evidence>
<dbReference type="CDD" id="cd00067">
    <property type="entry name" value="GAL4"/>
    <property type="match status" value="1"/>
</dbReference>
<keyword evidence="3" id="KW-0804">Transcription</keyword>
<proteinExistence type="predicted"/>
<dbReference type="PROSITE" id="PS50048">
    <property type="entry name" value="ZN2_CY6_FUNGAL_2"/>
    <property type="match status" value="1"/>
</dbReference>
<evidence type="ECO:0000256" key="1">
    <source>
        <dbReference type="ARBA" id="ARBA00023015"/>
    </source>
</evidence>
<dbReference type="GO" id="GO:0000978">
    <property type="term" value="F:RNA polymerase II cis-regulatory region sequence-specific DNA binding"/>
    <property type="evidence" value="ECO:0007669"/>
    <property type="project" value="TreeGrafter"/>
</dbReference>
<evidence type="ECO:0000259" key="6">
    <source>
        <dbReference type="PROSITE" id="PS50048"/>
    </source>
</evidence>
<feature type="compositionally biased region" description="Basic and acidic residues" evidence="5">
    <location>
        <begin position="13"/>
        <end position="28"/>
    </location>
</feature>
<dbReference type="SUPFAM" id="SSF57701">
    <property type="entry name" value="Zn2/Cys6 DNA-binding domain"/>
    <property type="match status" value="1"/>
</dbReference>
<dbReference type="Pfam" id="PF00172">
    <property type="entry name" value="Zn_clus"/>
    <property type="match status" value="1"/>
</dbReference>
<dbReference type="OrthoDB" id="2269373at2759"/>